<protein>
    <submittedName>
        <fullName evidence="2">Dihydrodipicolinate synthase</fullName>
    </submittedName>
</protein>
<sequence>MLATADERIQPMYRPPPLVHRRHAKDLASVGAVHRRRQAQQSVGPVLGRDLRTAPCLVRAGAVHSHDDRAGAVHRLDRGTGHRPPLLVRQGRVLAQRAVRADSVTAVAHRPLAVFGVTVVVHCEPGRRPWRGSPSTVIRSGRSRRPAASPGPLSQTWTLPSPCDVVAGGRATPVDDGDAEAGEGEFASAGRTDDPGAQHCHAHPPIGPSFTLSNEMEAKAG</sequence>
<evidence type="ECO:0000313" key="2">
    <source>
        <dbReference type="EMBL" id="ADK54846.1"/>
    </source>
</evidence>
<evidence type="ECO:0000256" key="1">
    <source>
        <dbReference type="SAM" id="MobiDB-lite"/>
    </source>
</evidence>
<name>E2D2I2_9BACT</name>
<organism evidence="2">
    <name type="scientific">uncultured soil bacterium</name>
    <dbReference type="NCBI Taxonomy" id="164851"/>
    <lineage>
        <taxon>Bacteria</taxon>
        <taxon>environmental samples</taxon>
    </lineage>
</organism>
<dbReference type="EMBL" id="GQ475282">
    <property type="protein sequence ID" value="ADK54846.1"/>
    <property type="molecule type" value="Genomic_DNA"/>
</dbReference>
<proteinExistence type="predicted"/>
<dbReference type="AlphaFoldDB" id="E2D2I2"/>
<reference evidence="2" key="1">
    <citation type="journal article" date="2010" name="Biopolymers">
        <title>Cloning large natural product gene clusters from the environment: piecing environmental DNA gene clusters back together with TAR.</title>
        <authorList>
            <person name="Kim J.H."/>
            <person name="Feng Z."/>
            <person name="Bauer J.D."/>
            <person name="Kallifidas D."/>
            <person name="Calle P.Y."/>
            <person name="Brady S.F."/>
        </authorList>
    </citation>
    <scope>NUCLEOTIDE SEQUENCE</scope>
</reference>
<feature type="region of interest" description="Disordered" evidence="1">
    <location>
        <begin position="129"/>
        <end position="221"/>
    </location>
</feature>
<accession>E2D2I2</accession>